<organism evidence="1 2">
    <name type="scientific">Owenia fusiformis</name>
    <name type="common">Polychaete worm</name>
    <dbReference type="NCBI Taxonomy" id="6347"/>
    <lineage>
        <taxon>Eukaryota</taxon>
        <taxon>Metazoa</taxon>
        <taxon>Spiralia</taxon>
        <taxon>Lophotrochozoa</taxon>
        <taxon>Annelida</taxon>
        <taxon>Polychaeta</taxon>
        <taxon>Sedentaria</taxon>
        <taxon>Canalipalpata</taxon>
        <taxon>Sabellida</taxon>
        <taxon>Oweniida</taxon>
        <taxon>Oweniidae</taxon>
        <taxon>Owenia</taxon>
    </lineage>
</organism>
<sequence>GAYVKYSTGGGFGFYPNVNISCIDVLPVACNRVEISGLMHPNVGVEFYNGVYDRSITSKNRPGYTRSDGYSLYYSLPAGMWFISDTLHSPNAHIFVQDSTLLPQDIHNTWQFLATRDVKENLTP</sequence>
<evidence type="ECO:0000313" key="2">
    <source>
        <dbReference type="Proteomes" id="UP000749559"/>
    </source>
</evidence>
<dbReference type="Proteomes" id="UP000749559">
    <property type="component" value="Unassembled WGS sequence"/>
</dbReference>
<reference evidence="1" key="1">
    <citation type="submission" date="2022-03" db="EMBL/GenBank/DDBJ databases">
        <authorList>
            <person name="Martin C."/>
        </authorList>
    </citation>
    <scope>NUCLEOTIDE SEQUENCE</scope>
</reference>
<gene>
    <name evidence="1" type="ORF">OFUS_LOCUS13670</name>
</gene>
<evidence type="ECO:0000313" key="1">
    <source>
        <dbReference type="EMBL" id="CAH1788068.1"/>
    </source>
</evidence>
<keyword evidence="2" id="KW-1185">Reference proteome</keyword>
<comment type="caution">
    <text evidence="1">The sequence shown here is derived from an EMBL/GenBank/DDBJ whole genome shotgun (WGS) entry which is preliminary data.</text>
</comment>
<accession>A0A8J1UGT1</accession>
<dbReference type="AlphaFoldDB" id="A0A8J1UGT1"/>
<name>A0A8J1UGT1_OWEFU</name>
<proteinExistence type="predicted"/>
<protein>
    <submittedName>
        <fullName evidence="1">Uncharacterized protein</fullName>
    </submittedName>
</protein>
<dbReference type="EMBL" id="CAIIXF020000007">
    <property type="protein sequence ID" value="CAH1788068.1"/>
    <property type="molecule type" value="Genomic_DNA"/>
</dbReference>
<feature type="non-terminal residue" evidence="1">
    <location>
        <position position="1"/>
    </location>
</feature>
<feature type="non-terminal residue" evidence="1">
    <location>
        <position position="124"/>
    </location>
</feature>